<dbReference type="VEuPathDB" id="TriTrypDB:Lsey_0400_0050"/>
<dbReference type="EMBL" id="LJSK01000400">
    <property type="protein sequence ID" value="KPI83302.1"/>
    <property type="molecule type" value="Genomic_DNA"/>
</dbReference>
<dbReference type="Proteomes" id="UP000038009">
    <property type="component" value="Unassembled WGS sequence"/>
</dbReference>
<feature type="region of interest" description="Disordered" evidence="1">
    <location>
        <begin position="1"/>
        <end position="20"/>
    </location>
</feature>
<organism evidence="2 3">
    <name type="scientific">Leptomonas seymouri</name>
    <dbReference type="NCBI Taxonomy" id="5684"/>
    <lineage>
        <taxon>Eukaryota</taxon>
        <taxon>Discoba</taxon>
        <taxon>Euglenozoa</taxon>
        <taxon>Kinetoplastea</taxon>
        <taxon>Metakinetoplastina</taxon>
        <taxon>Trypanosomatida</taxon>
        <taxon>Trypanosomatidae</taxon>
        <taxon>Leishmaniinae</taxon>
        <taxon>Leptomonas</taxon>
    </lineage>
</organism>
<feature type="region of interest" description="Disordered" evidence="1">
    <location>
        <begin position="606"/>
        <end position="640"/>
    </location>
</feature>
<feature type="region of interest" description="Disordered" evidence="1">
    <location>
        <begin position="397"/>
        <end position="444"/>
    </location>
</feature>
<protein>
    <submittedName>
        <fullName evidence="2">Uncharacterized protein</fullName>
    </submittedName>
</protein>
<evidence type="ECO:0000313" key="3">
    <source>
        <dbReference type="Proteomes" id="UP000038009"/>
    </source>
</evidence>
<dbReference type="AlphaFoldDB" id="A0A0N1I093"/>
<gene>
    <name evidence="2" type="ORF">ABL78_7671</name>
</gene>
<proteinExistence type="predicted"/>
<keyword evidence="3" id="KW-1185">Reference proteome</keyword>
<dbReference type="OMA" id="AKMEHLN"/>
<accession>A0A0N1I093</accession>
<feature type="region of interest" description="Disordered" evidence="1">
    <location>
        <begin position="798"/>
        <end position="820"/>
    </location>
</feature>
<name>A0A0N1I093_LEPSE</name>
<dbReference type="OrthoDB" id="272867at2759"/>
<comment type="caution">
    <text evidence="2">The sequence shown here is derived from an EMBL/GenBank/DDBJ whole genome shotgun (WGS) entry which is preliminary data.</text>
</comment>
<evidence type="ECO:0000256" key="1">
    <source>
        <dbReference type="SAM" id="MobiDB-lite"/>
    </source>
</evidence>
<reference evidence="2 3" key="1">
    <citation type="journal article" date="2015" name="PLoS Pathog.">
        <title>Leptomonas seymouri: Adaptations to the Dixenous Life Cycle Analyzed by Genome Sequencing, Transcriptome Profiling and Co-infection with Leishmania donovani.</title>
        <authorList>
            <person name="Kraeva N."/>
            <person name="Butenko A."/>
            <person name="Hlavacova J."/>
            <person name="Kostygov A."/>
            <person name="Myskova J."/>
            <person name="Grybchuk D."/>
            <person name="Lestinova T."/>
            <person name="Votypka J."/>
            <person name="Volf P."/>
            <person name="Opperdoes F."/>
            <person name="Flegontov P."/>
            <person name="Lukes J."/>
            <person name="Yurchenko V."/>
        </authorList>
    </citation>
    <scope>NUCLEOTIDE SEQUENCE [LARGE SCALE GENOMIC DNA]</scope>
    <source>
        <strain evidence="2 3">ATCC 30220</strain>
    </source>
</reference>
<sequence length="1042" mass="112341">MPASSNFPNPDKQAAVKPSITTSTSRVVLPIVNLPVLSPGYPLAHNTAALEASASRYFQHGHSPYGKRCRPPADTALTATPPKILDTLCVEECAQASSGDQWSSVASITAPAANGASAARTKAYLTKLFQEPVRCEQDVYRLVDVVHCRRVLRGEEEAVMKSGSGATAEGVAMKVSAFNSCLTSGQHRRYRAVVLEWLRHQPSCSAPPDSGEVLKVVQQEQRLFLEVLRQEVVARFTSTCPSLHELLTPALMSYAKARRITQMRQQLLCFLEDAKAHEAKILLCRCLTSTSNEGGDTALTVDADSAGVKFEQEDGDADASNPQVSTLTPQQMYQRRYPSLRVLQLHMAKLYNSQQTGITAPFPNPQVQSSLVEGKNHRNQCPSPVIGSPAVFLRRSTAQGLSPNPPSRLLLSALPQFTPDNDRDDQSDGYAEIDSSNENKKVEVTDGEGVSSFAAHHMPFDSATSLPVSLLRAYVEQHLLPRFGWRPSKLGDGSGADAMQTADHREDLVESISLSATFSGLLKLFVAHLDTEEPRTSFRVPVRVHLTPISRGNSEQSTAATIAAATATARYHAHVMVGDAVPNVKESRHSVQVAAAEYLLYHQRLTSSGDDTPGNEMEAEQRDSTNGVAPTDGGGAENSSASTFSCARVLLTRSATMQNAVEQGEAAVQAAGGDRIKASAAIFLSMKEAVADAAPVLPFYVSVPAGAAALVQPPRAGNGSTPVEFMMAKMEHLNATSAGTPATPQTAAVCLSSNETAGWCPFLLESLSPREMLQLDLIFSCYPTAVVRLHRLQLMPADDAGATSGGTTEGAEDEEGRSGADSMQVLAVETLTCASWALLRQQLHNRPTESLTTSPTPAEVLGTLSWDLLYDTLAWLLDSVERRAADALRTQDASGDASTATADGDRFIYFILSNHANLVNPSASTKLSAKRPHQADRVTEVMTSTFTESRFAVRYVLQDALELYPDYEPRVSVNFEAENLNFLEEDGHNNENGCGTDDGVKGASPVALRLYRDPHTWNSETIPFTFRRKAPVPTPSASMSCS</sequence>
<evidence type="ECO:0000313" key="2">
    <source>
        <dbReference type="EMBL" id="KPI83302.1"/>
    </source>
</evidence>